<dbReference type="Proteomes" id="UP001056012">
    <property type="component" value="Chromosome 2"/>
</dbReference>
<protein>
    <recommendedName>
        <fullName evidence="1">Heterokaryon incompatibility domain-containing protein</fullName>
    </recommendedName>
</protein>
<evidence type="ECO:0000313" key="2">
    <source>
        <dbReference type="EMBL" id="USP75898.1"/>
    </source>
</evidence>
<evidence type="ECO:0000313" key="3">
    <source>
        <dbReference type="Proteomes" id="UP001056012"/>
    </source>
</evidence>
<dbReference type="EMBL" id="CP089275">
    <property type="protein sequence ID" value="USP75898.1"/>
    <property type="molecule type" value="Genomic_DNA"/>
</dbReference>
<accession>A0A9Q8Z7X2</accession>
<dbReference type="Pfam" id="PF06985">
    <property type="entry name" value="HET"/>
    <property type="match status" value="1"/>
</dbReference>
<proteinExistence type="predicted"/>
<dbReference type="PANTHER" id="PTHR24148:SF64">
    <property type="entry name" value="HETEROKARYON INCOMPATIBILITY DOMAIN-CONTAINING PROTEIN"/>
    <property type="match status" value="1"/>
</dbReference>
<feature type="domain" description="Heterokaryon incompatibility" evidence="1">
    <location>
        <begin position="58"/>
        <end position="211"/>
    </location>
</feature>
<dbReference type="InterPro" id="IPR052895">
    <property type="entry name" value="HetReg/Transcr_Mod"/>
</dbReference>
<gene>
    <name evidence="2" type="ORF">yc1106_03172</name>
</gene>
<name>A0A9Q8Z7X2_CURCL</name>
<organism evidence="2 3">
    <name type="scientific">Curvularia clavata</name>
    <dbReference type="NCBI Taxonomy" id="95742"/>
    <lineage>
        <taxon>Eukaryota</taxon>
        <taxon>Fungi</taxon>
        <taxon>Dikarya</taxon>
        <taxon>Ascomycota</taxon>
        <taxon>Pezizomycotina</taxon>
        <taxon>Dothideomycetes</taxon>
        <taxon>Pleosporomycetidae</taxon>
        <taxon>Pleosporales</taxon>
        <taxon>Pleosporineae</taxon>
        <taxon>Pleosporaceae</taxon>
        <taxon>Curvularia</taxon>
    </lineage>
</organism>
<dbReference type="VEuPathDB" id="FungiDB:yc1106_03172"/>
<dbReference type="PANTHER" id="PTHR24148">
    <property type="entry name" value="ANKYRIN REPEAT DOMAIN-CONTAINING PROTEIN 39 HOMOLOG-RELATED"/>
    <property type="match status" value="1"/>
</dbReference>
<keyword evidence="3" id="KW-1185">Reference proteome</keyword>
<evidence type="ECO:0000259" key="1">
    <source>
        <dbReference type="Pfam" id="PF06985"/>
    </source>
</evidence>
<sequence length="614" mass="70395">MQGIYQRSNQIPSVLGTPYEYDKLPRDDSFRCLTLQPGVGNEPLECSLCTAPLHHVSFEAISYVWGRDIKNRKITCDGRSIKITESLYDVLQSLRLPDAPRKLWADGICINQDDLKEKGHQVAIMGQIYRSAKQVLIYVGPDEGGHGPQLCSLLDEVTEMIKSICQRLVGPQSREFPYPSPNDPLLSDSRWKSMFHLVEKEWFRRGWVVREAAFAKIGKFIWGSSEFLWKDLMCVHMWLANRAWRTFHANKIRNWSIKLHTAAYARQHRQFADALRIYNSMSALHVLRDLNFAKYLQVSDPRDRIYAFMELSNDDTEGITITPDYDQPFLEVYRQFAIEYTKTTSSPRVLDYVCHPIGAVDLVVASWIPRWDVPVRSLPSKVGRKTGLSSRDDDICTPVFIDDTTFKARGVMLDRVRYASIPMTHSSKLQILSKIWEDVKVHTTKSPYGSTRMLDAFLDTLCLGRYHGQWKAWRGDRAAFAKHAKLTCGSREGEVSLQSNITSSEDEKMDLYLNTMKVFIDGCRFIVTERGYFGLAPDITQQGDLCGIVFGCWTPCILRATAQEQYYSFLGGTHLTGKETTLIMDDEVFVDILGEESSKDWVEWDVEEQDIYLV</sequence>
<dbReference type="Pfam" id="PF26639">
    <property type="entry name" value="Het-6_barrel"/>
    <property type="match status" value="1"/>
</dbReference>
<dbReference type="OrthoDB" id="2157530at2759"/>
<dbReference type="AlphaFoldDB" id="A0A9Q8Z7X2"/>
<reference evidence="2" key="1">
    <citation type="submission" date="2021-12" db="EMBL/GenBank/DDBJ databases">
        <title>Curvularia clavata genome.</title>
        <authorList>
            <person name="Cao Y."/>
        </authorList>
    </citation>
    <scope>NUCLEOTIDE SEQUENCE</scope>
    <source>
        <strain evidence="2">Yc1106</strain>
    </source>
</reference>
<dbReference type="InterPro" id="IPR010730">
    <property type="entry name" value="HET"/>
</dbReference>